<reference evidence="2 3" key="1">
    <citation type="submission" date="2017-12" db="EMBL/GenBank/DDBJ databases">
        <title>Integrating genomic resources of turbot (Scophthalmus maximus) in depth evaluation of genetic and physical mapping variation across individuals.</title>
        <authorList>
            <person name="Martinez P."/>
        </authorList>
    </citation>
    <scope>NUCLEOTIDE SEQUENCE [LARGE SCALE GENOMIC DNA]</scope>
</reference>
<accession>A0A2U9B3J1</accession>
<sequence>MSRSATVPLGAGGATAPDRLTLLHRRLLLAEEEAVGLIRDVGTLGVSPDDILGSRGAPSPPELRRVLGDESMLWRHCDSLVSRVCRMESLLQTLKLTIFRLETERELDPPHTAHLTQQLVALRQQREEEQRACRAEVMKLREQLRQADQERDEARTDAHSLWETVEASAAAKVDVALAAEELKIVKLEMSQKITEAELLQSDRRVLCAEVKTSRRQLEEERERGRRLEELCGQLEEQTATKDSLVSELKTELEAERSRVVKQVQEQDRLLTAARRNIQTELQVALAHSVSLQEEL</sequence>
<feature type="coiled-coil region" evidence="1">
    <location>
        <begin position="210"/>
        <end position="265"/>
    </location>
</feature>
<organism evidence="2 3">
    <name type="scientific">Scophthalmus maximus</name>
    <name type="common">Turbot</name>
    <name type="synonym">Psetta maxima</name>
    <dbReference type="NCBI Taxonomy" id="52904"/>
    <lineage>
        <taxon>Eukaryota</taxon>
        <taxon>Metazoa</taxon>
        <taxon>Chordata</taxon>
        <taxon>Craniata</taxon>
        <taxon>Vertebrata</taxon>
        <taxon>Euteleostomi</taxon>
        <taxon>Actinopterygii</taxon>
        <taxon>Neopterygii</taxon>
        <taxon>Teleostei</taxon>
        <taxon>Neoteleostei</taxon>
        <taxon>Acanthomorphata</taxon>
        <taxon>Carangaria</taxon>
        <taxon>Pleuronectiformes</taxon>
        <taxon>Pleuronectoidei</taxon>
        <taxon>Scophthalmidae</taxon>
        <taxon>Scophthalmus</taxon>
    </lineage>
</organism>
<evidence type="ECO:0000313" key="2">
    <source>
        <dbReference type="EMBL" id="AWO98522.1"/>
    </source>
</evidence>
<name>A0A2U9B3J1_SCOMX</name>
<dbReference type="InterPro" id="IPR038807">
    <property type="entry name" value="CCDC150"/>
</dbReference>
<evidence type="ECO:0000256" key="1">
    <source>
        <dbReference type="SAM" id="Coils"/>
    </source>
</evidence>
<gene>
    <name evidence="2" type="ORF">SMAX5B_008435</name>
</gene>
<keyword evidence="3" id="KW-1185">Reference proteome</keyword>
<dbReference type="PANTHER" id="PTHR35352:SF1">
    <property type="entry name" value="COILED-COIL DOMAIN-CONTAINING PROTEIN 150"/>
    <property type="match status" value="1"/>
</dbReference>
<keyword evidence="1" id="KW-0175">Coiled coil</keyword>
<protein>
    <submittedName>
        <fullName evidence="2">Putative coiled-coil domain-containing protein 150-like</fullName>
    </submittedName>
</protein>
<proteinExistence type="predicted"/>
<dbReference type="Proteomes" id="UP000246464">
    <property type="component" value="Chromosome 3"/>
</dbReference>
<evidence type="ECO:0000313" key="3">
    <source>
        <dbReference type="Proteomes" id="UP000246464"/>
    </source>
</evidence>
<dbReference type="PANTHER" id="PTHR35352">
    <property type="entry name" value="COILED-COIL DOMAIN-CONTAINING PROTEIN 150"/>
    <property type="match status" value="1"/>
</dbReference>
<dbReference type="AlphaFoldDB" id="A0A2U9B3J1"/>
<feature type="coiled-coil region" evidence="1">
    <location>
        <begin position="112"/>
        <end position="157"/>
    </location>
</feature>
<dbReference type="STRING" id="52904.ENSSMAP00000029993"/>
<dbReference type="EMBL" id="CP026245">
    <property type="protein sequence ID" value="AWO98522.1"/>
    <property type="molecule type" value="Genomic_DNA"/>
</dbReference>